<evidence type="ECO:0000313" key="1">
    <source>
        <dbReference type="EMBL" id="APU00547.1"/>
    </source>
</evidence>
<dbReference type="EMBL" id="KY290948">
    <property type="protein sequence ID" value="APU00547.1"/>
    <property type="molecule type" value="Genomic_DNA"/>
</dbReference>
<reference evidence="1 2" key="1">
    <citation type="journal article" date="2017" name="Sci. Rep.">
        <title>Characterization and diversity of phages infecting Aeromonas salmonicida subsp. salmonicida.</title>
        <authorList>
            <person name="Vincent A.T."/>
            <person name="Paquet V.E."/>
            <person name="Bernatchez A."/>
            <person name="Tremblay D.M."/>
            <person name="Moineau S."/>
            <person name="Charette S.J."/>
        </authorList>
    </citation>
    <scope>NUCLEOTIDE SEQUENCE [LARGE SCALE GENOMIC DNA]</scope>
</reference>
<evidence type="ECO:0000313" key="2">
    <source>
        <dbReference type="Proteomes" id="UP000222894"/>
    </source>
</evidence>
<accession>A0A219Y9A3</accession>
<proteinExistence type="predicted"/>
<organism evidence="1 2">
    <name type="scientific">Aeromonas phage 44RR2.8t.2</name>
    <dbReference type="NCBI Taxonomy" id="1932900"/>
    <lineage>
        <taxon>Viruses</taxon>
        <taxon>Duplodnaviria</taxon>
        <taxon>Heunggongvirae</taxon>
        <taxon>Uroviricota</taxon>
        <taxon>Caudoviricetes</taxon>
        <taxon>Pantevenvirales</taxon>
        <taxon>Straboviridae</taxon>
        <taxon>Biquartavirus</taxon>
        <taxon>Biquartavirus 44RR2</taxon>
    </lineage>
</organism>
<dbReference type="Proteomes" id="UP000222894">
    <property type="component" value="Genome"/>
</dbReference>
<protein>
    <submittedName>
        <fullName evidence="1">Uncharacterized protein</fullName>
    </submittedName>
</protein>
<name>A0A219Y9A3_9CAUD</name>
<sequence>MELEIIKVYLESKIQLESLFGNSVGEVEIFKSHWMIRDGFVFIGDPPIDPNLCVVFEKVRYIHKSNEIHAIMVDDYVSETHKIICLFPEKKICQVEKQ</sequence>